<feature type="domain" description="NWD NACHT-NTPase N-terminal" evidence="2">
    <location>
        <begin position="65"/>
        <end position="216"/>
    </location>
</feature>
<dbReference type="HOGENOM" id="CLU_1245424_0_0_1"/>
<name>W9ZDV8_FUSOX</name>
<protein>
    <recommendedName>
        <fullName evidence="2">NWD NACHT-NTPase N-terminal domain-containing protein</fullName>
    </recommendedName>
</protein>
<gene>
    <name evidence="3" type="ORF">FOMG_14004</name>
</gene>
<reference evidence="3" key="2">
    <citation type="submission" date="2012-05" db="EMBL/GenBank/DDBJ databases">
        <title>Annotation of the Genome Sequence of Fusarium oxysporum f. sp. melonis 26406.</title>
        <authorList>
            <consortium name="The Broad Institute Genomics Platform"/>
            <person name="Ma L.-J."/>
            <person name="Corby-Kistler H."/>
            <person name="Broz K."/>
            <person name="Gale L.R."/>
            <person name="Jonkers W."/>
            <person name="O'Donnell K."/>
            <person name="Ploetz R."/>
            <person name="Steinberg C."/>
            <person name="Schwartz D.C."/>
            <person name="VanEtten H."/>
            <person name="Zhou S."/>
            <person name="Young S.K."/>
            <person name="Zeng Q."/>
            <person name="Gargeya S."/>
            <person name="Fitzgerald M."/>
            <person name="Abouelleil A."/>
            <person name="Alvarado L."/>
            <person name="Chapman S.B."/>
            <person name="Gainer-Dewar J."/>
            <person name="Goldberg J."/>
            <person name="Griggs A."/>
            <person name="Gujja S."/>
            <person name="Hansen M."/>
            <person name="Howarth C."/>
            <person name="Imamovic A."/>
            <person name="Ireland A."/>
            <person name="Larimer J."/>
            <person name="McCowan C."/>
            <person name="Murphy C."/>
            <person name="Pearson M."/>
            <person name="Poon T.W."/>
            <person name="Priest M."/>
            <person name="Roberts A."/>
            <person name="Saif S."/>
            <person name="Shea T."/>
            <person name="Sykes S."/>
            <person name="Wortman J."/>
            <person name="Nusbaum C."/>
            <person name="Birren B."/>
        </authorList>
    </citation>
    <scope>NUCLEOTIDE SEQUENCE</scope>
    <source>
        <strain evidence="3">26406</strain>
    </source>
</reference>
<evidence type="ECO:0000256" key="1">
    <source>
        <dbReference type="SAM" id="MobiDB-lite"/>
    </source>
</evidence>
<feature type="region of interest" description="Disordered" evidence="1">
    <location>
        <begin position="1"/>
        <end position="62"/>
    </location>
</feature>
<proteinExistence type="predicted"/>
<evidence type="ECO:0000259" key="2">
    <source>
        <dbReference type="Pfam" id="PF17100"/>
    </source>
</evidence>
<dbReference type="EMBL" id="JH659342">
    <property type="protein sequence ID" value="EXK29530.1"/>
    <property type="molecule type" value="Genomic_DNA"/>
</dbReference>
<reference evidence="3" key="1">
    <citation type="submission" date="2012-04" db="EMBL/GenBank/DDBJ databases">
        <title>The Genome Sequence of Fusarium oxysporum melonis.</title>
        <authorList>
            <consortium name="The Broad Institute Genome Sequencing Platform"/>
            <person name="Ma L.-J."/>
            <person name="Gale L.R."/>
            <person name="Schwartz D.C."/>
            <person name="Zhou S."/>
            <person name="Corby-Kistler H."/>
            <person name="Young S.K."/>
            <person name="Zeng Q."/>
            <person name="Gargeya S."/>
            <person name="Fitzgerald M."/>
            <person name="Haas B."/>
            <person name="Abouelleil A."/>
            <person name="Alvarado L."/>
            <person name="Arachchi H.M."/>
            <person name="Berlin A."/>
            <person name="Brown A."/>
            <person name="Chapman S.B."/>
            <person name="Chen Z."/>
            <person name="Dunbar C."/>
            <person name="Freedman E."/>
            <person name="Gearin G."/>
            <person name="Goldberg J."/>
            <person name="Griggs A."/>
            <person name="Gujja S."/>
            <person name="Heiman D."/>
            <person name="Howarth C."/>
            <person name="Larson L."/>
            <person name="Lui A."/>
            <person name="MacDonald P.J.P."/>
            <person name="Montmayeur A."/>
            <person name="Murphy C."/>
            <person name="Neiman D."/>
            <person name="Pearson M."/>
            <person name="Priest M."/>
            <person name="Roberts A."/>
            <person name="Saif S."/>
            <person name="Shea T."/>
            <person name="Shenoy N."/>
            <person name="Sisk P."/>
            <person name="Stolte C."/>
            <person name="Sykes S."/>
            <person name="Wortman J."/>
            <person name="Nusbaum C."/>
            <person name="Birren B."/>
        </authorList>
    </citation>
    <scope>NUCLEOTIDE SEQUENCE</scope>
    <source>
        <strain evidence="3">26406</strain>
    </source>
</reference>
<dbReference type="Proteomes" id="UP000030703">
    <property type="component" value="Unassembled WGS sequence"/>
</dbReference>
<sequence length="222" mass="25278">MGGLERLKKYLNAKERKEVKEEPKTASSPVDNPRPSKLPDKITDPQPPLAGNESKKESKQNKLQEQLWNEAYDKLRESGNKYIAQYEEILVSELKKDNPDTDSASLGSSHEERWRHMQRLVQIGLSKTEKEAKIYEKVNDGLELFGTVRALVEPAVSAVPQAAIPWVGVCFILEVISNPAKQPGIHREGLQHVLSRVNWYWNLAELLLEDNLESKEDVEGRR</sequence>
<dbReference type="AlphaFoldDB" id="W9ZDV8"/>
<feature type="compositionally biased region" description="Basic and acidic residues" evidence="1">
    <location>
        <begin position="1"/>
        <end position="24"/>
    </location>
</feature>
<feature type="compositionally biased region" description="Basic and acidic residues" evidence="1">
    <location>
        <begin position="53"/>
        <end position="62"/>
    </location>
</feature>
<dbReference type="Pfam" id="PF17100">
    <property type="entry name" value="NACHT_N"/>
    <property type="match status" value="1"/>
</dbReference>
<dbReference type="InterPro" id="IPR031359">
    <property type="entry name" value="NACHT_N"/>
</dbReference>
<accession>W9ZDV8</accession>
<evidence type="ECO:0000313" key="3">
    <source>
        <dbReference type="EMBL" id="EXK29530.1"/>
    </source>
</evidence>
<organism evidence="3">
    <name type="scientific">Fusarium oxysporum f. sp. melonis 26406</name>
    <dbReference type="NCBI Taxonomy" id="1089452"/>
    <lineage>
        <taxon>Eukaryota</taxon>
        <taxon>Fungi</taxon>
        <taxon>Dikarya</taxon>
        <taxon>Ascomycota</taxon>
        <taxon>Pezizomycotina</taxon>
        <taxon>Sordariomycetes</taxon>
        <taxon>Hypocreomycetidae</taxon>
        <taxon>Hypocreales</taxon>
        <taxon>Nectriaceae</taxon>
        <taxon>Fusarium</taxon>
        <taxon>Fusarium oxysporum species complex</taxon>
    </lineage>
</organism>
<dbReference type="VEuPathDB" id="FungiDB:FOMG_14004"/>